<dbReference type="RefSeq" id="WP_021247999.1">
    <property type="nucleotide sequence ID" value="NZ_ATJV01000024.1"/>
</dbReference>
<keyword evidence="2" id="KW-0175">Coiled coil</keyword>
<gene>
    <name evidence="6" type="ORF">M622_10065</name>
</gene>
<dbReference type="STRING" id="1348657.M622_10065"/>
<dbReference type="eggNOG" id="COG1566">
    <property type="taxonomic scope" value="Bacteria"/>
</dbReference>
<dbReference type="Proteomes" id="UP000015455">
    <property type="component" value="Unassembled WGS sequence"/>
</dbReference>
<feature type="coiled-coil region" evidence="2">
    <location>
        <begin position="104"/>
        <end position="131"/>
    </location>
</feature>
<dbReference type="Gene3D" id="2.40.50.100">
    <property type="match status" value="1"/>
</dbReference>
<dbReference type="GO" id="GO:0030313">
    <property type="term" value="C:cell envelope"/>
    <property type="evidence" value="ECO:0007669"/>
    <property type="project" value="UniProtKB-SubCell"/>
</dbReference>
<evidence type="ECO:0000256" key="3">
    <source>
        <dbReference type="SAM" id="Phobius"/>
    </source>
</evidence>
<dbReference type="InterPro" id="IPR058634">
    <property type="entry name" value="AaeA-lik-b-barrel"/>
</dbReference>
<accession>S9ZTJ7</accession>
<dbReference type="SUPFAM" id="SSF111369">
    <property type="entry name" value="HlyD-like secretion proteins"/>
    <property type="match status" value="1"/>
</dbReference>
<dbReference type="PANTHER" id="PTHR30386">
    <property type="entry name" value="MEMBRANE FUSION SUBUNIT OF EMRAB-TOLC MULTIDRUG EFFLUX PUMP"/>
    <property type="match status" value="1"/>
</dbReference>
<evidence type="ECO:0000313" key="6">
    <source>
        <dbReference type="EMBL" id="EPZ16857.1"/>
    </source>
</evidence>
<dbReference type="Pfam" id="PF25885">
    <property type="entry name" value="HH_EMRA"/>
    <property type="match status" value="1"/>
</dbReference>
<reference evidence="6 7" key="1">
    <citation type="submission" date="2013-06" db="EMBL/GenBank/DDBJ databases">
        <title>Draft genome sequence of Thauera terpenica.</title>
        <authorList>
            <person name="Liu B."/>
            <person name="Frostegard A.H."/>
            <person name="Shapleigh J.P."/>
        </authorList>
    </citation>
    <scope>NUCLEOTIDE SEQUENCE [LARGE SCALE GENOMIC DNA]</scope>
    <source>
        <strain evidence="6 7">58Eu</strain>
    </source>
</reference>
<evidence type="ECO:0000256" key="1">
    <source>
        <dbReference type="ARBA" id="ARBA00004196"/>
    </source>
</evidence>
<proteinExistence type="predicted"/>
<dbReference type="PANTHER" id="PTHR30386:SF19">
    <property type="entry name" value="MULTIDRUG EXPORT PROTEIN EMRA-RELATED"/>
    <property type="match status" value="1"/>
</dbReference>
<dbReference type="PATRIC" id="fig|1348657.5.peg.544"/>
<name>S9ZTJ7_9RHOO</name>
<comment type="caution">
    <text evidence="6">The sequence shown here is derived from an EMBL/GenBank/DDBJ whole genome shotgun (WGS) entry which is preliminary data.</text>
</comment>
<evidence type="ECO:0000259" key="5">
    <source>
        <dbReference type="Pfam" id="PF25963"/>
    </source>
</evidence>
<sequence>MSTVESHGDPVPASAAAPASSARGLKRLILLLVVPLIVALIVGGIYLRGGRMVETDNAYVKADLVPVSAEVAGTITEVLIRENQAVSAGQALFRIDPAPFEVAVSKAAAKLAQVRIDLAAMKAEFHEKQAEIVLARTRYAFARKDQQRQADLVARSFISSSRFDDAKQASDLAEQQISTLQQDLKRIAETLGGSVDAPVDSHPAVLGAQAELDQARLDLARVEVRASLAGVVSRPPKLGQFAAVGATTMALVASEGAWIEANFPETDLTHVHPGQAVSIHIDTYPDVKWKGTVDSLSPATGAEFSVIPAQNATGNWVKIAQRVPVRIKLELTPDQPILRAGLSAVVEIDTGHRRRLFGYML</sequence>
<dbReference type="Pfam" id="PF25963">
    <property type="entry name" value="Beta-barrel_AAEA"/>
    <property type="match status" value="1"/>
</dbReference>
<feature type="domain" description="p-hydroxybenzoic acid efflux pump subunit AaeA-like beta-barrel" evidence="5">
    <location>
        <begin position="258"/>
        <end position="348"/>
    </location>
</feature>
<evidence type="ECO:0008006" key="8">
    <source>
        <dbReference type="Google" id="ProtNLM"/>
    </source>
</evidence>
<dbReference type="InterPro" id="IPR050739">
    <property type="entry name" value="MFP"/>
</dbReference>
<evidence type="ECO:0000259" key="4">
    <source>
        <dbReference type="Pfam" id="PF25885"/>
    </source>
</evidence>
<organism evidence="6 7">
    <name type="scientific">Thauera terpenica 58Eu</name>
    <dbReference type="NCBI Taxonomy" id="1348657"/>
    <lineage>
        <taxon>Bacteria</taxon>
        <taxon>Pseudomonadati</taxon>
        <taxon>Pseudomonadota</taxon>
        <taxon>Betaproteobacteria</taxon>
        <taxon>Rhodocyclales</taxon>
        <taxon>Zoogloeaceae</taxon>
        <taxon>Thauera</taxon>
    </lineage>
</organism>
<dbReference type="EMBL" id="ATJV01000024">
    <property type="protein sequence ID" value="EPZ16857.1"/>
    <property type="molecule type" value="Genomic_DNA"/>
</dbReference>
<keyword evidence="3" id="KW-0812">Transmembrane</keyword>
<evidence type="ECO:0000313" key="7">
    <source>
        <dbReference type="Proteomes" id="UP000015455"/>
    </source>
</evidence>
<keyword evidence="3" id="KW-0472">Membrane</keyword>
<comment type="subcellular location">
    <subcellularLocation>
        <location evidence="1">Cell envelope</location>
    </subcellularLocation>
</comment>
<protein>
    <recommendedName>
        <fullName evidence="8">Membrane fusion protein biotin-lipoyl like domain-containing protein</fullName>
    </recommendedName>
</protein>
<dbReference type="AlphaFoldDB" id="S9ZTJ7"/>
<dbReference type="PRINTS" id="PR01490">
    <property type="entry name" value="RTXTOXIND"/>
</dbReference>
<dbReference type="Gene3D" id="2.40.30.170">
    <property type="match status" value="1"/>
</dbReference>
<feature type="coiled-coil region" evidence="2">
    <location>
        <begin position="163"/>
        <end position="225"/>
    </location>
</feature>
<evidence type="ECO:0000256" key="2">
    <source>
        <dbReference type="SAM" id="Coils"/>
    </source>
</evidence>
<dbReference type="InterPro" id="IPR058633">
    <property type="entry name" value="EmrA/FarA_HH"/>
</dbReference>
<keyword evidence="3" id="KW-1133">Transmembrane helix</keyword>
<dbReference type="OrthoDB" id="9811754at2"/>
<feature type="transmembrane region" description="Helical" evidence="3">
    <location>
        <begin position="28"/>
        <end position="47"/>
    </location>
</feature>
<keyword evidence="7" id="KW-1185">Reference proteome</keyword>
<feature type="domain" description="Multidrug export protein EmrA/FarA alpha-helical hairpin" evidence="4">
    <location>
        <begin position="101"/>
        <end position="221"/>
    </location>
</feature>
<dbReference type="GO" id="GO:0055085">
    <property type="term" value="P:transmembrane transport"/>
    <property type="evidence" value="ECO:0007669"/>
    <property type="project" value="InterPro"/>
</dbReference>